<dbReference type="AlphaFoldDB" id="A0AA36DS87"/>
<evidence type="ECO:0000256" key="5">
    <source>
        <dbReference type="ARBA" id="ARBA00023004"/>
    </source>
</evidence>
<reference evidence="7" key="1">
    <citation type="submission" date="2023-07" db="EMBL/GenBank/DDBJ databases">
        <authorList>
            <consortium name="CYATHOMIX"/>
        </authorList>
    </citation>
    <scope>NUCLEOTIDE SEQUENCE</scope>
    <source>
        <strain evidence="7">N/A</strain>
    </source>
</reference>
<evidence type="ECO:0000256" key="1">
    <source>
        <dbReference type="ARBA" id="ARBA00001971"/>
    </source>
</evidence>
<dbReference type="InterPro" id="IPR001128">
    <property type="entry name" value="Cyt_P450"/>
</dbReference>
<comment type="similarity">
    <text evidence="2">Belongs to the cytochrome P450 family.</text>
</comment>
<dbReference type="GO" id="GO:0006082">
    <property type="term" value="P:organic acid metabolic process"/>
    <property type="evidence" value="ECO:0007669"/>
    <property type="project" value="TreeGrafter"/>
</dbReference>
<dbReference type="GO" id="GO:0016712">
    <property type="term" value="F:oxidoreductase activity, acting on paired donors, with incorporation or reduction of molecular oxygen, reduced flavin or flavoprotein as one donor, and incorporation of one atom of oxygen"/>
    <property type="evidence" value="ECO:0007669"/>
    <property type="project" value="TreeGrafter"/>
</dbReference>
<dbReference type="PRINTS" id="PR00463">
    <property type="entry name" value="EP450I"/>
</dbReference>
<evidence type="ECO:0000256" key="6">
    <source>
        <dbReference type="ARBA" id="ARBA00023033"/>
    </source>
</evidence>
<evidence type="ECO:0000313" key="8">
    <source>
        <dbReference type="Proteomes" id="UP001176961"/>
    </source>
</evidence>
<evidence type="ECO:0000256" key="2">
    <source>
        <dbReference type="ARBA" id="ARBA00010617"/>
    </source>
</evidence>
<dbReference type="PANTHER" id="PTHR24300:SF369">
    <property type="entry name" value="CYTOCHROME P450 FAMILY"/>
    <property type="match status" value="1"/>
</dbReference>
<dbReference type="GO" id="GO:0020037">
    <property type="term" value="F:heme binding"/>
    <property type="evidence" value="ECO:0007669"/>
    <property type="project" value="InterPro"/>
</dbReference>
<dbReference type="GO" id="GO:0005506">
    <property type="term" value="F:iron ion binding"/>
    <property type="evidence" value="ECO:0007669"/>
    <property type="project" value="InterPro"/>
</dbReference>
<dbReference type="InterPro" id="IPR036396">
    <property type="entry name" value="Cyt_P450_sf"/>
</dbReference>
<dbReference type="FunFam" id="1.10.630.10:FF:000036">
    <property type="entry name" value="CYtochrome P450 family"/>
    <property type="match status" value="1"/>
</dbReference>
<evidence type="ECO:0000256" key="3">
    <source>
        <dbReference type="ARBA" id="ARBA00022723"/>
    </source>
</evidence>
<keyword evidence="3" id="KW-0479">Metal-binding</keyword>
<gene>
    <name evidence="7" type="ORF">CYNAS_LOCUS4018</name>
</gene>
<accession>A0AA36DS87</accession>
<keyword evidence="8" id="KW-1185">Reference proteome</keyword>
<keyword evidence="5" id="KW-0408">Iron</keyword>
<evidence type="ECO:0000256" key="4">
    <source>
        <dbReference type="ARBA" id="ARBA00023002"/>
    </source>
</evidence>
<dbReference type="Proteomes" id="UP001176961">
    <property type="component" value="Unassembled WGS sequence"/>
</dbReference>
<sequence length="361" mass="42207">MLFEIANVFLLLFLLYHIYWKRRNLPPGPTPLPFVGNLLTMLRHEPGYSAYEMWKKKYGPVYTFWMGSYPFIMISDYPTLKETFVKDGDAYAGKFHLEEITRIYRGGAYGIVDTVGDVWRDHRRFAIHVLRDFGLGKNGMEQRVLMEVEAMTDTLEAQQDKEVNLQDVFDVAVGSVINQLLFGYRFDEEHVGEFRDLKTIISAQRRDFAHPSASIVFLYPWLGKLPYFKDLLKTLISYRDKFYSFFDKQISEHKKNMNYDTDEAHDYVEAYLKEQKRREAEGDKESFSHIQLTNVCLDLWFAGMETTSNTLSWGAIYLLNHLEVQDKMHEELDRVIGSNRAITMADKNNLPYVNAVINVSM</sequence>
<protein>
    <recommendedName>
        <fullName evidence="9">Unspecific monooxygenase</fullName>
    </recommendedName>
</protein>
<dbReference type="EMBL" id="CATQJL010000001">
    <property type="protein sequence ID" value="CAJ0592035.1"/>
    <property type="molecule type" value="Genomic_DNA"/>
</dbReference>
<dbReference type="Gene3D" id="1.10.630.10">
    <property type="entry name" value="Cytochrome P450"/>
    <property type="match status" value="1"/>
</dbReference>
<comment type="caution">
    <text evidence="7">The sequence shown here is derived from an EMBL/GenBank/DDBJ whole genome shotgun (WGS) entry which is preliminary data.</text>
</comment>
<dbReference type="InterPro" id="IPR002401">
    <property type="entry name" value="Cyt_P450_E_grp-I"/>
</dbReference>
<dbReference type="GO" id="GO:0006805">
    <property type="term" value="P:xenobiotic metabolic process"/>
    <property type="evidence" value="ECO:0007669"/>
    <property type="project" value="TreeGrafter"/>
</dbReference>
<dbReference type="Pfam" id="PF00067">
    <property type="entry name" value="p450"/>
    <property type="match status" value="1"/>
</dbReference>
<dbReference type="SUPFAM" id="SSF48264">
    <property type="entry name" value="Cytochrome P450"/>
    <property type="match status" value="1"/>
</dbReference>
<keyword evidence="6" id="KW-0503">Monooxygenase</keyword>
<comment type="cofactor">
    <cofactor evidence="1">
        <name>heme</name>
        <dbReference type="ChEBI" id="CHEBI:30413"/>
    </cofactor>
</comment>
<evidence type="ECO:0008006" key="9">
    <source>
        <dbReference type="Google" id="ProtNLM"/>
    </source>
</evidence>
<dbReference type="InterPro" id="IPR050182">
    <property type="entry name" value="Cytochrome_P450_fam2"/>
</dbReference>
<name>A0AA36DS87_CYLNA</name>
<dbReference type="PANTHER" id="PTHR24300">
    <property type="entry name" value="CYTOCHROME P450 508A4-RELATED"/>
    <property type="match status" value="1"/>
</dbReference>
<dbReference type="GO" id="GO:0005737">
    <property type="term" value="C:cytoplasm"/>
    <property type="evidence" value="ECO:0007669"/>
    <property type="project" value="TreeGrafter"/>
</dbReference>
<proteinExistence type="inferred from homology"/>
<keyword evidence="4" id="KW-0560">Oxidoreductase</keyword>
<evidence type="ECO:0000313" key="7">
    <source>
        <dbReference type="EMBL" id="CAJ0592035.1"/>
    </source>
</evidence>
<organism evidence="7 8">
    <name type="scientific">Cylicocyclus nassatus</name>
    <name type="common">Nematode worm</name>
    <dbReference type="NCBI Taxonomy" id="53992"/>
    <lineage>
        <taxon>Eukaryota</taxon>
        <taxon>Metazoa</taxon>
        <taxon>Ecdysozoa</taxon>
        <taxon>Nematoda</taxon>
        <taxon>Chromadorea</taxon>
        <taxon>Rhabditida</taxon>
        <taxon>Rhabditina</taxon>
        <taxon>Rhabditomorpha</taxon>
        <taxon>Strongyloidea</taxon>
        <taxon>Strongylidae</taxon>
        <taxon>Cylicocyclus</taxon>
    </lineage>
</organism>